<reference evidence="1 2" key="1">
    <citation type="submission" date="2020-08" db="EMBL/GenBank/DDBJ databases">
        <title>Sequencing the genomes of 1000 actinobacteria strains.</title>
        <authorList>
            <person name="Klenk H.-P."/>
        </authorList>
    </citation>
    <scope>NUCLEOTIDE SEQUENCE [LARGE SCALE GENOMIC DNA]</scope>
    <source>
        <strain evidence="1 2">DSM 43582</strain>
    </source>
</reference>
<keyword evidence="2" id="KW-1185">Reference proteome</keyword>
<gene>
    <name evidence="1" type="ORF">BJY24_000872</name>
</gene>
<evidence type="ECO:0000313" key="1">
    <source>
        <dbReference type="EMBL" id="MBB5912005.1"/>
    </source>
</evidence>
<accession>A0A7W9P9Q3</accession>
<evidence type="ECO:0000313" key="2">
    <source>
        <dbReference type="Proteomes" id="UP000540412"/>
    </source>
</evidence>
<organism evidence="1 2">
    <name type="scientific">Nocardia transvalensis</name>
    <dbReference type="NCBI Taxonomy" id="37333"/>
    <lineage>
        <taxon>Bacteria</taxon>
        <taxon>Bacillati</taxon>
        <taxon>Actinomycetota</taxon>
        <taxon>Actinomycetes</taxon>
        <taxon>Mycobacteriales</taxon>
        <taxon>Nocardiaceae</taxon>
        <taxon>Nocardia</taxon>
    </lineage>
</organism>
<protein>
    <submittedName>
        <fullName evidence="1">Uncharacterized protein</fullName>
    </submittedName>
</protein>
<comment type="caution">
    <text evidence="1">The sequence shown here is derived from an EMBL/GenBank/DDBJ whole genome shotgun (WGS) entry which is preliminary data.</text>
</comment>
<dbReference type="EMBL" id="JACHIT010000001">
    <property type="protein sequence ID" value="MBB5912005.1"/>
    <property type="molecule type" value="Genomic_DNA"/>
</dbReference>
<dbReference type="AlphaFoldDB" id="A0A7W9P9Q3"/>
<dbReference type="Proteomes" id="UP000540412">
    <property type="component" value="Unassembled WGS sequence"/>
</dbReference>
<proteinExistence type="predicted"/>
<dbReference type="RefSeq" id="WP_040753066.1">
    <property type="nucleotide sequence ID" value="NZ_JACHIT010000001.1"/>
</dbReference>
<sequence length="216" mass="24618">MPQLNLSEQDRRVIILKMYRTADELGWEFRSNPEKTEQYRKWFKDPQIGQRIINAYGVSEQDVRVWMKDVPMKEYARAQEGIGAFAQYVPQRFRGPHEIVQAACGEGWEVVWGSIDGKPNHCLATDGTTERYVCWGSSKQLRDLVWASIEWLADNMRQSGDKLVNKSKPGIVVTTRDGQVIDTGARERNEKLAGLCGLAVVHLHRSMIDNPDLVTA</sequence>
<name>A0A7W9P9Q3_9NOCA</name>